<name>A0A6H1ZBH5_9ZZZZ</name>
<protein>
    <submittedName>
        <fullName evidence="1">Uncharacterized protein</fullName>
    </submittedName>
</protein>
<dbReference type="Gene3D" id="1.10.3790.10">
    <property type="entry name" value="NinB"/>
    <property type="match status" value="1"/>
</dbReference>
<evidence type="ECO:0000313" key="2">
    <source>
        <dbReference type="EMBL" id="QJH94131.1"/>
    </source>
</evidence>
<reference evidence="1" key="1">
    <citation type="submission" date="2020-03" db="EMBL/GenBank/DDBJ databases">
        <title>The deep terrestrial virosphere.</title>
        <authorList>
            <person name="Holmfeldt K."/>
            <person name="Nilsson E."/>
            <person name="Simone D."/>
            <person name="Lopez-Fernandez M."/>
            <person name="Wu X."/>
            <person name="de Brujin I."/>
            <person name="Lundin D."/>
            <person name="Andersson A."/>
            <person name="Bertilsson S."/>
            <person name="Dopson M."/>
        </authorList>
    </citation>
    <scope>NUCLEOTIDE SEQUENCE</scope>
    <source>
        <strain evidence="1">TM448A00151</strain>
        <strain evidence="2">TM448B00189</strain>
    </source>
</reference>
<accession>A0A6H1ZBH5</accession>
<dbReference type="AlphaFoldDB" id="A0A6H1ZBH5"/>
<proteinExistence type="predicted"/>
<gene>
    <name evidence="1" type="ORF">TM448A00151_0011</name>
    <name evidence="2" type="ORF">TM448B00189_0024</name>
</gene>
<dbReference type="EMBL" id="MT143981">
    <property type="protein sequence ID" value="QJA44812.1"/>
    <property type="molecule type" value="Genomic_DNA"/>
</dbReference>
<evidence type="ECO:0000313" key="1">
    <source>
        <dbReference type="EMBL" id="QJA44812.1"/>
    </source>
</evidence>
<dbReference type="EMBL" id="MT144596">
    <property type="protein sequence ID" value="QJH94131.1"/>
    <property type="molecule type" value="Genomic_DNA"/>
</dbReference>
<dbReference type="InterPro" id="IPR036619">
    <property type="entry name" value="NinB_sf"/>
</dbReference>
<sequence length="111" mass="13115">MYRKHLSALEGKEIEITIDKRKKSRSNQQNRYYFGVCIQIIADELGYEPIDIHYELRRLFLSSPGEKLQIPRSTTSLSTVEHNEFIEKVKRWASEELNIYIPDPEEVSLDE</sequence>
<organism evidence="1">
    <name type="scientific">viral metagenome</name>
    <dbReference type="NCBI Taxonomy" id="1070528"/>
    <lineage>
        <taxon>unclassified sequences</taxon>
        <taxon>metagenomes</taxon>
        <taxon>organismal metagenomes</taxon>
    </lineage>
</organism>